<organism evidence="1 2">
    <name type="scientific">Phocaeicola coprocola DSM 17136</name>
    <dbReference type="NCBI Taxonomy" id="470145"/>
    <lineage>
        <taxon>Bacteria</taxon>
        <taxon>Pseudomonadati</taxon>
        <taxon>Bacteroidota</taxon>
        <taxon>Bacteroidia</taxon>
        <taxon>Bacteroidales</taxon>
        <taxon>Bacteroidaceae</taxon>
        <taxon>Phocaeicola</taxon>
    </lineage>
</organism>
<reference evidence="1 2" key="2">
    <citation type="submission" date="2008-04" db="EMBL/GenBank/DDBJ databases">
        <authorList>
            <person name="Fulton L."/>
            <person name="Clifton S."/>
            <person name="Fulton B."/>
            <person name="Xu J."/>
            <person name="Minx P."/>
            <person name="Pepin K.H."/>
            <person name="Johnson M."/>
            <person name="Thiruvilangam P."/>
            <person name="Bhonagiri V."/>
            <person name="Nash W.E."/>
            <person name="Mardis E.R."/>
            <person name="Wilson R.K."/>
        </authorList>
    </citation>
    <scope>NUCLEOTIDE SEQUENCE [LARGE SCALE GENOMIC DNA]</scope>
    <source>
        <strain evidence="1 2">DSM 17136</strain>
    </source>
</reference>
<dbReference type="Proteomes" id="UP000003146">
    <property type="component" value="Unassembled WGS sequence"/>
</dbReference>
<dbReference type="EMBL" id="ABIY02000126">
    <property type="protein sequence ID" value="EDU98859.1"/>
    <property type="molecule type" value="Genomic_DNA"/>
</dbReference>
<evidence type="ECO:0000313" key="2">
    <source>
        <dbReference type="Proteomes" id="UP000003146"/>
    </source>
</evidence>
<comment type="caution">
    <text evidence="1">The sequence shown here is derived from an EMBL/GenBank/DDBJ whole genome shotgun (WGS) entry which is preliminary data.</text>
</comment>
<dbReference type="AlphaFoldDB" id="B3JQ82"/>
<dbReference type="STRING" id="470145.BACCOP_04165"/>
<gene>
    <name evidence="1" type="ORF">BACCOP_04165</name>
</gene>
<accession>B3JQ82</accession>
<sequence>MSQRYLSCRSCMQGQSLTVHDKISTLRFARVVFNRETLHKEL</sequence>
<protein>
    <submittedName>
        <fullName evidence="1">Uncharacterized protein</fullName>
    </submittedName>
</protein>
<proteinExistence type="predicted"/>
<name>B3JQ82_9BACT</name>
<dbReference type="HOGENOM" id="CLU_3247095_0_0_10"/>
<reference evidence="1 2" key="1">
    <citation type="submission" date="2008-04" db="EMBL/GenBank/DDBJ databases">
        <title>Draft genome sequence of Bacteroides coprocola (DSM 17136).</title>
        <authorList>
            <person name="Sudarsanam P."/>
            <person name="Ley R."/>
            <person name="Guruge J."/>
            <person name="Turnbaugh P.J."/>
            <person name="Mahowald M."/>
            <person name="Liep D."/>
            <person name="Gordon J."/>
        </authorList>
    </citation>
    <scope>NUCLEOTIDE SEQUENCE [LARGE SCALE GENOMIC DNA]</scope>
    <source>
        <strain evidence="1 2">DSM 17136</strain>
    </source>
</reference>
<evidence type="ECO:0000313" key="1">
    <source>
        <dbReference type="EMBL" id="EDU98859.1"/>
    </source>
</evidence>